<sequence>MTPFIQPAAYTPPPPPPSPSPAASISRSDRFLAPTVCPARNGTNNGFVEHSSNTTPIPSSSTTVSIAAQRVYSTMQSTPTPTTTAINARWDEGREGKADEEKRQGQKQKQEEQPQGPCTLVSSPTLSRTLSSNPSTSSNTPDNYNYQTTIHSRSVHILPHQSRPIMQHQQQQRRQHSLSHKKDAPYYYISQQQQQQHPEHQQLQQHLQSQPPYAPSAQHAMVSLQREPSFRSLSSKLQGGGAQPNIGSVLLRTPDSRYLEAFEGYFEHHSYRRLEDSVALDVESGDELASEDDDGEDDDDDDVDEEPKIRWAFSYKANRDELPRRERRRSRSVSGVVSPPASPISSSPWTSPPSRDPYDGLTTPMSRTSSLLVSPAMDGTVTTPPPSSRVSYTPRRRHHSCVAPNTKEFQTLATIFGWVTDASAAHTWPVRSEEEEEEEEQRRKASIESVMDSSPQYVPRRDQTTACASDDDSDLDDCFRQSSLSASWCTSRESRGSELSQGRIEGRFEHNPQSSNGSIEFLAESNDGNGAYAVASSWTYSSKSSGNSWQTETPESERSACPSESPSSLSSAPTPPQLHSVDDFLQQVRSRVLQPCQVVSSPEVTIDNNHHHSLLLTTSPLPPRTTGRSLQRSDTMSTRHSSESLFSPRDSELESPYTQCSNSTLMSPLSCSHGKDAGYMPFSYNRHGQPMESFTTCVTQSLNNLSSQLYDHSEDAPADKTAIDNSCKGCATNAPEGDTEESLSPPPIPPRYPEIDLRVFDHPEVESTETIVYAPPLEGSKRESLSGTLELRPVVAATIVKLIEKLTHQYGMDSGFMADFFLTYRLFMSPVQLCKYLIQRYLWALEEDTEFRCVVRVRTFVVFRFWINNHFADDFLTSKSLRFQMASFLNEMRFNARVQTSPRDSRIIRNLMDFFKYQRRYYKGLAQQSATAELERYQRQCKYDSQNNKSKNASGQDSESGLQTKASTEGMMDSAATATMSAEAVVDRLRVSIVHRQVDPVTGKVTTSDVTDATHAPHPTKGRHRAYTLGGMITSKSTNSDVSGKHSNAKPPLSKEPPRTAQQMGRQASEGSGLFTPRERRLSSSSVKSNRSTSTWSTKFVNKIRQKSEDFYQHIVHSSSGSGSGGVSGSQHRTDGKHQCVCWTLAYIGISEHHALNTARSFPNLRPSVISNQYQPHQQQQDTVGSGVGSNTSSSIPGLPSNKSIKRLKSSLSLGLHSTSSNSSTAIPSPASSPTRNQFSGISSRHSRTNSNSSVGYHPNPECPYHVPCVEAIQITTDAIKPVSSVSTLCESGSSSATFTTLKEALSESHGGYNSESGSSSQPHSGGIVPPSPSWNYGPWHSSAHQLFPTMVPPPPYKPFILFYRSQLIAQQLCLLEQHFLENVKWDELLEVELCRAGRKSRSKVQSSISGYMFRAEGEPNGMDASNERSNMLCMWVASEVVSTRVLDDRVRVIEKFIRIAQKCYQYRNFNSLIQLVMGLGSSPLCGLRRTWARVNSYEMRILHDLQGFISPFGNWSHLRKAMNQVGYQETAAAAEKGQRLSIQSSDTFASSISSIEPGHSKYLQYQAPLDKQGCIPFLGLFVFDLTHIAVSPSWFLPQVVAPTSENCSDSEENNSSSVDGAAPFQSGLGSVPPTPMKANHMATAARLEAPEPKDLQDLMPSGTLLVHFYRYQLIAKTIKWFMAFQQRSPKYTFPVDSTLYSKCFLLRVLTKERVKELAIKCESE</sequence>
<gene>
    <name evidence="6" type="ORF">BGZ95_003348</name>
</gene>
<dbReference type="SMART" id="SM00147">
    <property type="entry name" value="RasGEF"/>
    <property type="match status" value="1"/>
</dbReference>
<feature type="compositionally biased region" description="Low complexity" evidence="3">
    <location>
        <begin position="1183"/>
        <end position="1195"/>
    </location>
</feature>
<reference evidence="6" key="1">
    <citation type="journal article" date="2020" name="Fungal Divers.">
        <title>Resolving the Mortierellaceae phylogeny through synthesis of multi-gene phylogenetics and phylogenomics.</title>
        <authorList>
            <person name="Vandepol N."/>
            <person name="Liber J."/>
            <person name="Desiro A."/>
            <person name="Na H."/>
            <person name="Kennedy M."/>
            <person name="Barry K."/>
            <person name="Grigoriev I.V."/>
            <person name="Miller A.N."/>
            <person name="O'Donnell K."/>
            <person name="Stajich J.E."/>
            <person name="Bonito G."/>
        </authorList>
    </citation>
    <scope>NUCLEOTIDE SEQUENCE</scope>
    <source>
        <strain evidence="6">NRRL 28262</strain>
    </source>
</reference>
<feature type="region of interest" description="Disordered" evidence="3">
    <location>
        <begin position="1216"/>
        <end position="1257"/>
    </location>
</feature>
<dbReference type="Proteomes" id="UP001194580">
    <property type="component" value="Unassembled WGS sequence"/>
</dbReference>
<dbReference type="InterPro" id="IPR000651">
    <property type="entry name" value="Ras-like_Gua-exchang_fac_N"/>
</dbReference>
<feature type="region of interest" description="Disordered" evidence="3">
    <location>
        <begin position="191"/>
        <end position="244"/>
    </location>
</feature>
<feature type="compositionally biased region" description="Acidic residues" evidence="3">
    <location>
        <begin position="283"/>
        <end position="305"/>
    </location>
</feature>
<accession>A0AAD4D4B0</accession>
<feature type="region of interest" description="Disordered" evidence="3">
    <location>
        <begin position="1606"/>
        <end position="1625"/>
    </location>
</feature>
<feature type="compositionally biased region" description="Low complexity" evidence="3">
    <location>
        <begin position="614"/>
        <end position="629"/>
    </location>
</feature>
<feature type="compositionally biased region" description="Polar residues" evidence="3">
    <location>
        <begin position="630"/>
        <end position="645"/>
    </location>
</feature>
<feature type="compositionally biased region" description="Polar residues" evidence="3">
    <location>
        <begin position="1034"/>
        <end position="1046"/>
    </location>
</feature>
<protein>
    <submittedName>
        <fullName evidence="6">Uncharacterized protein</fullName>
    </submittedName>
</protein>
<dbReference type="Gene3D" id="1.10.840.10">
    <property type="entry name" value="Ras guanine-nucleotide exchange factors catalytic domain"/>
    <property type="match status" value="1"/>
</dbReference>
<feature type="compositionally biased region" description="Polar residues" evidence="3">
    <location>
        <begin position="363"/>
        <end position="372"/>
    </location>
</feature>
<dbReference type="EMBL" id="JAAAIL010001760">
    <property type="protein sequence ID" value="KAG0265346.1"/>
    <property type="molecule type" value="Genomic_DNA"/>
</dbReference>
<feature type="region of interest" description="Disordered" evidence="3">
    <location>
        <begin position="1"/>
        <end position="146"/>
    </location>
</feature>
<dbReference type="PANTHER" id="PTHR23113">
    <property type="entry name" value="GUANINE NUCLEOTIDE EXCHANGE FACTOR"/>
    <property type="match status" value="1"/>
</dbReference>
<feature type="compositionally biased region" description="Low complexity" evidence="3">
    <location>
        <begin position="332"/>
        <end position="349"/>
    </location>
</feature>
<dbReference type="InterPro" id="IPR023578">
    <property type="entry name" value="Ras_GEF_dom_sf"/>
</dbReference>
<dbReference type="GO" id="GO:0007265">
    <property type="term" value="P:Ras protein signal transduction"/>
    <property type="evidence" value="ECO:0007669"/>
    <property type="project" value="TreeGrafter"/>
</dbReference>
<feature type="region of interest" description="Disordered" evidence="3">
    <location>
        <begin position="727"/>
        <end position="747"/>
    </location>
</feature>
<keyword evidence="1 2" id="KW-0344">Guanine-nucleotide releasing factor</keyword>
<evidence type="ECO:0000256" key="1">
    <source>
        <dbReference type="ARBA" id="ARBA00022658"/>
    </source>
</evidence>
<feature type="region of interest" description="Disordered" evidence="3">
    <location>
        <begin position="1008"/>
        <end position="1097"/>
    </location>
</feature>
<dbReference type="GO" id="GO:0005886">
    <property type="term" value="C:plasma membrane"/>
    <property type="evidence" value="ECO:0007669"/>
    <property type="project" value="TreeGrafter"/>
</dbReference>
<comment type="caution">
    <text evidence="6">The sequence shown here is derived from an EMBL/GenBank/DDBJ whole genome shotgun (WGS) entry which is preliminary data.</text>
</comment>
<dbReference type="InterPro" id="IPR001895">
    <property type="entry name" value="RASGEF_cat_dom"/>
</dbReference>
<feature type="compositionally biased region" description="Polar residues" evidence="3">
    <location>
        <begin position="1060"/>
        <end position="1070"/>
    </location>
</feature>
<evidence type="ECO:0000259" key="5">
    <source>
        <dbReference type="PROSITE" id="PS50212"/>
    </source>
</evidence>
<dbReference type="PROSITE" id="PS50009">
    <property type="entry name" value="RASGEF_CAT"/>
    <property type="match status" value="1"/>
</dbReference>
<dbReference type="Gene3D" id="1.20.870.10">
    <property type="entry name" value="Son of sevenless (SoS) protein Chain: S domain 1"/>
    <property type="match status" value="1"/>
</dbReference>
<proteinExistence type="predicted"/>
<feature type="compositionally biased region" description="Low complexity" evidence="3">
    <location>
        <begin position="559"/>
        <end position="572"/>
    </location>
</feature>
<dbReference type="GO" id="GO:0005085">
    <property type="term" value="F:guanyl-nucleotide exchange factor activity"/>
    <property type="evidence" value="ECO:0007669"/>
    <property type="project" value="UniProtKB-KW"/>
</dbReference>
<dbReference type="Pfam" id="PF00617">
    <property type="entry name" value="RasGEF"/>
    <property type="match status" value="1"/>
</dbReference>
<dbReference type="SMART" id="SM00229">
    <property type="entry name" value="RasGEFN"/>
    <property type="match status" value="1"/>
</dbReference>
<feature type="region of interest" description="Disordered" evidence="3">
    <location>
        <begin position="322"/>
        <end position="398"/>
    </location>
</feature>
<feature type="compositionally biased region" description="Basic and acidic residues" evidence="3">
    <location>
        <begin position="89"/>
        <end position="112"/>
    </location>
</feature>
<feature type="compositionally biased region" description="Low complexity" evidence="3">
    <location>
        <begin position="1083"/>
        <end position="1097"/>
    </location>
</feature>
<dbReference type="InterPro" id="IPR036964">
    <property type="entry name" value="RASGEF_cat_dom_sf"/>
</dbReference>
<feature type="compositionally biased region" description="Low complexity" evidence="3">
    <location>
        <begin position="1315"/>
        <end position="1327"/>
    </location>
</feature>
<organism evidence="6 7">
    <name type="scientific">Linnemannia exigua</name>
    <dbReference type="NCBI Taxonomy" id="604196"/>
    <lineage>
        <taxon>Eukaryota</taxon>
        <taxon>Fungi</taxon>
        <taxon>Fungi incertae sedis</taxon>
        <taxon>Mucoromycota</taxon>
        <taxon>Mortierellomycotina</taxon>
        <taxon>Mortierellomycetes</taxon>
        <taxon>Mortierellales</taxon>
        <taxon>Mortierellaceae</taxon>
        <taxon>Linnemannia</taxon>
    </lineage>
</organism>
<feature type="region of interest" description="Disordered" evidence="3">
    <location>
        <begin position="1309"/>
        <end position="1330"/>
    </location>
</feature>
<name>A0AAD4D4B0_9FUNG</name>
<feature type="region of interest" description="Disordered" evidence="3">
    <location>
        <begin position="282"/>
        <end position="309"/>
    </location>
</feature>
<dbReference type="CDD" id="cd06224">
    <property type="entry name" value="REM"/>
    <property type="match status" value="1"/>
</dbReference>
<evidence type="ECO:0000256" key="2">
    <source>
        <dbReference type="PROSITE-ProRule" id="PRU00168"/>
    </source>
</evidence>
<feature type="compositionally biased region" description="Low complexity" evidence="3">
    <location>
        <begin position="113"/>
        <end position="143"/>
    </location>
</feature>
<feature type="region of interest" description="Disordered" evidence="3">
    <location>
        <begin position="427"/>
        <end position="474"/>
    </location>
</feature>
<feature type="compositionally biased region" description="Polar residues" evidence="3">
    <location>
        <begin position="541"/>
        <end position="553"/>
    </location>
</feature>
<dbReference type="SUPFAM" id="SSF48366">
    <property type="entry name" value="Ras GEF"/>
    <property type="match status" value="1"/>
</dbReference>
<feature type="compositionally biased region" description="Low complexity" evidence="3">
    <location>
        <begin position="191"/>
        <end position="211"/>
    </location>
</feature>
<dbReference type="InterPro" id="IPR008937">
    <property type="entry name" value="Ras-like_GEF"/>
</dbReference>
<feature type="domain" description="N-terminal Ras-GEF" evidence="5">
    <location>
        <begin position="790"/>
        <end position="919"/>
    </location>
</feature>
<dbReference type="PROSITE" id="PS50212">
    <property type="entry name" value="RASGEF_NTER"/>
    <property type="match status" value="1"/>
</dbReference>
<feature type="region of interest" description="Disordered" evidence="3">
    <location>
        <begin position="490"/>
        <end position="522"/>
    </location>
</feature>
<feature type="compositionally biased region" description="Low complexity" evidence="3">
    <location>
        <begin position="51"/>
        <end position="66"/>
    </location>
</feature>
<feature type="region of interest" description="Disordered" evidence="3">
    <location>
        <begin position="943"/>
        <end position="973"/>
    </location>
</feature>
<dbReference type="PANTHER" id="PTHR23113:SF368">
    <property type="entry name" value="CELL DIVISION CONTROL PROTEIN 25"/>
    <property type="match status" value="1"/>
</dbReference>
<keyword evidence="7" id="KW-1185">Reference proteome</keyword>
<feature type="domain" description="Ras-GEF" evidence="4">
    <location>
        <begin position="1365"/>
        <end position="1719"/>
    </location>
</feature>
<feature type="region of interest" description="Disordered" evidence="3">
    <location>
        <begin position="1174"/>
        <end position="1203"/>
    </location>
</feature>
<evidence type="ECO:0000313" key="7">
    <source>
        <dbReference type="Proteomes" id="UP001194580"/>
    </source>
</evidence>
<feature type="compositionally biased region" description="Polar residues" evidence="3">
    <location>
        <begin position="943"/>
        <end position="967"/>
    </location>
</feature>
<evidence type="ECO:0000313" key="6">
    <source>
        <dbReference type="EMBL" id="KAG0265346.1"/>
    </source>
</evidence>
<evidence type="ECO:0000256" key="3">
    <source>
        <dbReference type="SAM" id="MobiDB-lite"/>
    </source>
</evidence>
<evidence type="ECO:0000259" key="4">
    <source>
        <dbReference type="PROSITE" id="PS50009"/>
    </source>
</evidence>
<feature type="region of interest" description="Disordered" evidence="3">
    <location>
        <begin position="614"/>
        <end position="659"/>
    </location>
</feature>
<feature type="compositionally biased region" description="Pro residues" evidence="3">
    <location>
        <begin position="10"/>
        <end position="20"/>
    </location>
</feature>
<dbReference type="Pfam" id="PF00618">
    <property type="entry name" value="RasGEF_N"/>
    <property type="match status" value="1"/>
</dbReference>
<feature type="compositionally biased region" description="Low complexity" evidence="3">
    <location>
        <begin position="1216"/>
        <end position="1236"/>
    </location>
</feature>
<feature type="region of interest" description="Disordered" evidence="3">
    <location>
        <begin position="541"/>
        <end position="579"/>
    </location>
</feature>